<dbReference type="OrthoDB" id="10070917at2759"/>
<evidence type="ECO:0000313" key="8">
    <source>
        <dbReference type="Proteomes" id="UP000887568"/>
    </source>
</evidence>
<accession>A0A914BRR0</accession>
<proteinExistence type="inferred from homology"/>
<dbReference type="InterPro" id="IPR050985">
    <property type="entry name" value="Alpha-glycosidase_related"/>
</dbReference>
<dbReference type="Gene3D" id="3.20.20.80">
    <property type="entry name" value="Glycosidases"/>
    <property type="match status" value="1"/>
</dbReference>
<feature type="domain" description="Glycosyl hydrolase family 31 C-terminal" evidence="6">
    <location>
        <begin position="599"/>
        <end position="682"/>
    </location>
</feature>
<dbReference type="Pfam" id="PF01055">
    <property type="entry name" value="Glyco_hydro_31_2nd"/>
    <property type="match status" value="1"/>
</dbReference>
<dbReference type="RefSeq" id="XP_038078854.1">
    <property type="nucleotide sequence ID" value="XM_038222926.1"/>
</dbReference>
<dbReference type="PANTHER" id="PTHR43053">
    <property type="entry name" value="GLYCOSIDASE FAMILY 31"/>
    <property type="match status" value="1"/>
</dbReference>
<dbReference type="InterPro" id="IPR017853">
    <property type="entry name" value="GH"/>
</dbReference>
<dbReference type="EnsemblMetazoa" id="XM_038222926.1">
    <property type="protein sequence ID" value="XP_038078854.1"/>
    <property type="gene ID" value="LOC119746127"/>
</dbReference>
<protein>
    <submittedName>
        <fullName evidence="7">Uncharacterized protein</fullName>
    </submittedName>
</protein>
<organism evidence="7 8">
    <name type="scientific">Patiria miniata</name>
    <name type="common">Bat star</name>
    <name type="synonym">Asterina miniata</name>
    <dbReference type="NCBI Taxonomy" id="46514"/>
    <lineage>
        <taxon>Eukaryota</taxon>
        <taxon>Metazoa</taxon>
        <taxon>Echinodermata</taxon>
        <taxon>Eleutherozoa</taxon>
        <taxon>Asterozoa</taxon>
        <taxon>Asteroidea</taxon>
        <taxon>Valvatacea</taxon>
        <taxon>Valvatida</taxon>
        <taxon>Asterinidae</taxon>
        <taxon>Patiria</taxon>
    </lineage>
</organism>
<dbReference type="InterPro" id="IPR048395">
    <property type="entry name" value="Glyco_hydro_31_C"/>
</dbReference>
<dbReference type="InterPro" id="IPR013780">
    <property type="entry name" value="Glyco_hydro_b"/>
</dbReference>
<dbReference type="CDD" id="cd06592">
    <property type="entry name" value="GH31_NET37"/>
    <property type="match status" value="1"/>
</dbReference>
<dbReference type="PANTHER" id="PTHR43053:SF4">
    <property type="entry name" value="MYOGENESIS-REGULATING GLYCOSIDASE"/>
    <property type="match status" value="1"/>
</dbReference>
<evidence type="ECO:0000259" key="6">
    <source>
        <dbReference type="Pfam" id="PF21365"/>
    </source>
</evidence>
<dbReference type="Proteomes" id="UP000887568">
    <property type="component" value="Unplaced"/>
</dbReference>
<dbReference type="InterPro" id="IPR000322">
    <property type="entry name" value="Glyco_hydro_31_TIM"/>
</dbReference>
<evidence type="ECO:0000313" key="7">
    <source>
        <dbReference type="EnsemblMetazoa" id="XP_038078854.1"/>
    </source>
</evidence>
<dbReference type="OMA" id="VWIHPFV"/>
<dbReference type="Gene3D" id="2.60.40.1180">
    <property type="entry name" value="Golgi alpha-mannosidase II"/>
    <property type="match status" value="1"/>
</dbReference>
<keyword evidence="2 4" id="KW-0378">Hydrolase</keyword>
<name>A0A914BRR0_PATMI</name>
<dbReference type="GO" id="GO:0005975">
    <property type="term" value="P:carbohydrate metabolic process"/>
    <property type="evidence" value="ECO:0007669"/>
    <property type="project" value="InterPro"/>
</dbReference>
<keyword evidence="8" id="KW-1185">Reference proteome</keyword>
<reference evidence="7" key="1">
    <citation type="submission" date="2022-11" db="UniProtKB">
        <authorList>
            <consortium name="EnsemblMetazoa"/>
        </authorList>
    </citation>
    <scope>IDENTIFICATION</scope>
</reference>
<evidence type="ECO:0000256" key="4">
    <source>
        <dbReference type="RuleBase" id="RU361185"/>
    </source>
</evidence>
<dbReference type="GO" id="GO:0004553">
    <property type="term" value="F:hydrolase activity, hydrolyzing O-glycosyl compounds"/>
    <property type="evidence" value="ECO:0007669"/>
    <property type="project" value="InterPro"/>
</dbReference>
<dbReference type="SUPFAM" id="SSF51011">
    <property type="entry name" value="Glycosyl hydrolase domain"/>
    <property type="match status" value="1"/>
</dbReference>
<evidence type="ECO:0000256" key="2">
    <source>
        <dbReference type="ARBA" id="ARBA00022801"/>
    </source>
</evidence>
<evidence type="ECO:0000259" key="5">
    <source>
        <dbReference type="Pfam" id="PF01055"/>
    </source>
</evidence>
<feature type="domain" description="Glycoside hydrolase family 31 TIM barrel" evidence="5">
    <location>
        <begin position="285"/>
        <end position="576"/>
    </location>
</feature>
<sequence length="689" mass="77605">MITKWRLIIRAVAVLLVCLIAARVFSGSLFTLNLKSMNSSPDSSAFSSPAIGKLIGVEATTGKISIQNHKGNTVLSGSLAASSPASVKGLECSAEGNALCYTWKAGIAEVKIELVDTNEARPFTCAHVQWESFVADTPLRDCYSLDGAHWYGAGERYRQVWPIEKMSGSSTMFASGDVYTNLQRYGSVVDRYWLSSRGVAIRVSHDTPLHISLNDNGDGMLCFKSTYDNSYYPNFTNNLHLLDYTVCTHDDVRLVHDAIWREIGPAGGKPTGLPDERMIRSPIWSTWARYKIFINDSVVNDYADEIIAHGFTNSQIEIDDGYSMKYGELDFDHTKFSDVKGTVRKLHDKGFRVTLWVIPFANIDTNAYQEGKEKGYWVTKRGQNEGVVKWWNGLGGMLDVTNPTAVDWFVARLKKLQQDTGIDSFKFDAGETNYLVDDFETYVPFVNPCEYTTLYAKMAARFGGQIEVRAAFENQNLPIFIRMMDKDSRWGWDNGLKTLITTALTFGLMGYPYILPDMIGGNSYESDSEFHGLEVPPRELFIRWLEITAFMPAMQFSISPWQYDDEVVTISKKWVTFHEDVITPKLLQIAREETIVKPGQPLIRPLWWIAPTDEDSLKMDTEFLVGDDLLVAPIVNNATYSRDVYLPPVDGLWTRMPQGDSVEGGQWLRNVPVPLDEVAYFILNKANSP</sequence>
<evidence type="ECO:0000256" key="3">
    <source>
        <dbReference type="ARBA" id="ARBA00023295"/>
    </source>
</evidence>
<evidence type="ECO:0000256" key="1">
    <source>
        <dbReference type="ARBA" id="ARBA00007806"/>
    </source>
</evidence>
<dbReference type="GeneID" id="119746127"/>
<keyword evidence="3 4" id="KW-0326">Glycosidase</keyword>
<comment type="similarity">
    <text evidence="1 4">Belongs to the glycosyl hydrolase 31 family.</text>
</comment>
<dbReference type="Pfam" id="PF21365">
    <property type="entry name" value="Glyco_hydro_31_3rd"/>
    <property type="match status" value="1"/>
</dbReference>
<dbReference type="SUPFAM" id="SSF51445">
    <property type="entry name" value="(Trans)glycosidases"/>
    <property type="match status" value="1"/>
</dbReference>
<dbReference type="AlphaFoldDB" id="A0A914BRR0"/>